<dbReference type="STRING" id="2880.D7G358"/>
<keyword evidence="3 6" id="KW-0812">Transmembrane</keyword>
<dbReference type="GO" id="GO:0005789">
    <property type="term" value="C:endoplasmic reticulum membrane"/>
    <property type="evidence" value="ECO:0007669"/>
    <property type="project" value="TreeGrafter"/>
</dbReference>
<feature type="transmembrane region" description="Helical" evidence="6">
    <location>
        <begin position="95"/>
        <end position="118"/>
    </location>
</feature>
<dbReference type="EMBL" id="FN648708">
    <property type="protein sequence ID" value="CBJ26905.1"/>
    <property type="molecule type" value="Genomic_DNA"/>
</dbReference>
<dbReference type="Proteomes" id="UP000002630">
    <property type="component" value="Linkage Group LG09"/>
</dbReference>
<keyword evidence="2" id="KW-0813">Transport</keyword>
<feature type="transmembrane region" description="Helical" evidence="6">
    <location>
        <begin position="124"/>
        <end position="141"/>
    </location>
</feature>
<feature type="transmembrane region" description="Helical" evidence="6">
    <location>
        <begin position="210"/>
        <end position="231"/>
    </location>
</feature>
<proteinExistence type="predicted"/>
<sequence>MSPGDGASNGGELAAAPRKGLPMEVKLVICVLGIYSCYMLSGLLQENIFRYRSEDGGRFSSTLFLLWVQCVVNVAFSFVAMFVNGRSGDKMPHHLFGTAGFAYIGAMVCSIEALKYVNFPTKELGKSCKMIPVMLFGVLFAKKQYSLQEYLCVALITVGIVTFNLSGKPHNKEDKENSTYGLGLLAFSLILDGVTGSAQERLKAACKPTVHEMMFFMNAWALAILSAAAYLSGQAVEGYAFCSANPSVMSYVLGFSLAAAFGQNFIYYTISNFNPLVCTTITTTRKFFTIVCSVIIFGHAIGPKQWGGVAMVFTGIGYEMRGKYQRHHAKNLKA</sequence>
<evidence type="ECO:0000313" key="8">
    <source>
        <dbReference type="Proteomes" id="UP000002630"/>
    </source>
</evidence>
<dbReference type="FunCoup" id="D7G358">
    <property type="interactions" value="428"/>
</dbReference>
<dbReference type="InParanoid" id="D7G358"/>
<accession>D7G358</accession>
<gene>
    <name evidence="7" type="ORF">Esi_0050_0010</name>
</gene>
<dbReference type="SUPFAM" id="SSF103481">
    <property type="entry name" value="Multidrug resistance efflux transporter EmrE"/>
    <property type="match status" value="2"/>
</dbReference>
<dbReference type="EMBL" id="FN649734">
    <property type="protein sequence ID" value="CBJ26905.1"/>
    <property type="molecule type" value="Genomic_DNA"/>
</dbReference>
<keyword evidence="5 6" id="KW-0472">Membrane</keyword>
<evidence type="ECO:0000256" key="4">
    <source>
        <dbReference type="ARBA" id="ARBA00022989"/>
    </source>
</evidence>
<organism evidence="7 8">
    <name type="scientific">Ectocarpus siliculosus</name>
    <name type="common">Brown alga</name>
    <name type="synonym">Conferva siliculosa</name>
    <dbReference type="NCBI Taxonomy" id="2880"/>
    <lineage>
        <taxon>Eukaryota</taxon>
        <taxon>Sar</taxon>
        <taxon>Stramenopiles</taxon>
        <taxon>Ochrophyta</taxon>
        <taxon>PX clade</taxon>
        <taxon>Phaeophyceae</taxon>
        <taxon>Ectocarpales</taxon>
        <taxon>Ectocarpaceae</taxon>
        <taxon>Ectocarpus</taxon>
    </lineage>
</organism>
<name>D7G358_ECTSI</name>
<protein>
    <submittedName>
        <fullName evidence="7">Uncharacterized protein</fullName>
    </submittedName>
</protein>
<evidence type="ECO:0000256" key="6">
    <source>
        <dbReference type="SAM" id="Phobius"/>
    </source>
</evidence>
<dbReference type="GO" id="GO:0005459">
    <property type="term" value="F:UDP-galactose transmembrane transporter activity"/>
    <property type="evidence" value="ECO:0007669"/>
    <property type="project" value="TreeGrafter"/>
</dbReference>
<dbReference type="PANTHER" id="PTHR10778">
    <property type="entry name" value="SOLUTE CARRIER FAMILY 35 MEMBER B"/>
    <property type="match status" value="1"/>
</dbReference>
<dbReference type="eggNOG" id="KOG1580">
    <property type="taxonomic scope" value="Eukaryota"/>
</dbReference>
<evidence type="ECO:0000256" key="1">
    <source>
        <dbReference type="ARBA" id="ARBA00004141"/>
    </source>
</evidence>
<reference evidence="7 8" key="1">
    <citation type="journal article" date="2010" name="Nature">
        <title>The Ectocarpus genome and the independent evolution of multicellularity in brown algae.</title>
        <authorList>
            <person name="Cock J.M."/>
            <person name="Sterck L."/>
            <person name="Rouze P."/>
            <person name="Scornet D."/>
            <person name="Allen A.E."/>
            <person name="Amoutzias G."/>
            <person name="Anthouard V."/>
            <person name="Artiguenave F."/>
            <person name="Aury J.M."/>
            <person name="Badger J.H."/>
            <person name="Beszteri B."/>
            <person name="Billiau K."/>
            <person name="Bonnet E."/>
            <person name="Bothwell J.H."/>
            <person name="Bowler C."/>
            <person name="Boyen C."/>
            <person name="Brownlee C."/>
            <person name="Carrano C.J."/>
            <person name="Charrier B."/>
            <person name="Cho G.Y."/>
            <person name="Coelho S.M."/>
            <person name="Collen J."/>
            <person name="Corre E."/>
            <person name="Da Silva C."/>
            <person name="Delage L."/>
            <person name="Delaroque N."/>
            <person name="Dittami S.M."/>
            <person name="Doulbeau S."/>
            <person name="Elias M."/>
            <person name="Farnham G."/>
            <person name="Gachon C.M."/>
            <person name="Gschloessl B."/>
            <person name="Heesch S."/>
            <person name="Jabbari K."/>
            <person name="Jubin C."/>
            <person name="Kawai H."/>
            <person name="Kimura K."/>
            <person name="Kloareg B."/>
            <person name="Kupper F.C."/>
            <person name="Lang D."/>
            <person name="Le Bail A."/>
            <person name="Leblanc C."/>
            <person name="Lerouge P."/>
            <person name="Lohr M."/>
            <person name="Lopez P.J."/>
            <person name="Martens C."/>
            <person name="Maumus F."/>
            <person name="Michel G."/>
            <person name="Miranda-Saavedra D."/>
            <person name="Morales J."/>
            <person name="Moreau H."/>
            <person name="Motomura T."/>
            <person name="Nagasato C."/>
            <person name="Napoli C.A."/>
            <person name="Nelson D.R."/>
            <person name="Nyvall-Collen P."/>
            <person name="Peters A.F."/>
            <person name="Pommier C."/>
            <person name="Potin P."/>
            <person name="Poulain J."/>
            <person name="Quesneville H."/>
            <person name="Read B."/>
            <person name="Rensing S.A."/>
            <person name="Ritter A."/>
            <person name="Rousvoal S."/>
            <person name="Samanta M."/>
            <person name="Samson G."/>
            <person name="Schroeder D.C."/>
            <person name="Segurens B."/>
            <person name="Strittmatter M."/>
            <person name="Tonon T."/>
            <person name="Tregear J.W."/>
            <person name="Valentin K."/>
            <person name="von Dassow P."/>
            <person name="Yamagishi T."/>
            <person name="Van de Peer Y."/>
            <person name="Wincker P."/>
        </authorList>
    </citation>
    <scope>NUCLEOTIDE SEQUENCE [LARGE SCALE GENOMIC DNA]</scope>
    <source>
        <strain evidence="8">Ec32 / CCAP1310/4</strain>
    </source>
</reference>
<feature type="transmembrane region" description="Helical" evidence="6">
    <location>
        <begin position="179"/>
        <end position="198"/>
    </location>
</feature>
<dbReference type="AlphaFoldDB" id="D7G358"/>
<evidence type="ECO:0000256" key="5">
    <source>
        <dbReference type="ARBA" id="ARBA00023136"/>
    </source>
</evidence>
<dbReference type="GO" id="GO:0000139">
    <property type="term" value="C:Golgi membrane"/>
    <property type="evidence" value="ECO:0007669"/>
    <property type="project" value="TreeGrafter"/>
</dbReference>
<keyword evidence="4 6" id="KW-1133">Transmembrane helix</keyword>
<comment type="subcellular location">
    <subcellularLocation>
        <location evidence="1">Membrane</location>
        <topology evidence="1">Multi-pass membrane protein</topology>
    </subcellularLocation>
</comment>
<evidence type="ECO:0000256" key="3">
    <source>
        <dbReference type="ARBA" id="ARBA00022692"/>
    </source>
</evidence>
<feature type="transmembrane region" description="Helical" evidence="6">
    <location>
        <begin position="64"/>
        <end position="83"/>
    </location>
</feature>
<dbReference type="InterPro" id="IPR013657">
    <property type="entry name" value="SCL35B1-4/HUT1"/>
</dbReference>
<dbReference type="OrthoDB" id="1601at2759"/>
<dbReference type="Gene3D" id="1.10.3730.20">
    <property type="match status" value="1"/>
</dbReference>
<feature type="transmembrane region" description="Helical" evidence="6">
    <location>
        <begin position="251"/>
        <end position="270"/>
    </location>
</feature>
<dbReference type="GO" id="GO:0005460">
    <property type="term" value="F:UDP-glucose transmembrane transporter activity"/>
    <property type="evidence" value="ECO:0007669"/>
    <property type="project" value="TreeGrafter"/>
</dbReference>
<dbReference type="Pfam" id="PF08449">
    <property type="entry name" value="UAA"/>
    <property type="match status" value="1"/>
</dbReference>
<feature type="transmembrane region" description="Helical" evidence="6">
    <location>
        <begin position="27"/>
        <end position="44"/>
    </location>
</feature>
<keyword evidence="8" id="KW-1185">Reference proteome</keyword>
<evidence type="ECO:0000313" key="7">
    <source>
        <dbReference type="EMBL" id="CBJ26905.1"/>
    </source>
</evidence>
<evidence type="ECO:0000256" key="2">
    <source>
        <dbReference type="ARBA" id="ARBA00022448"/>
    </source>
</evidence>
<dbReference type="OMA" id="CGAIGQV"/>
<feature type="transmembrane region" description="Helical" evidence="6">
    <location>
        <begin position="150"/>
        <end position="167"/>
    </location>
</feature>
<dbReference type="PANTHER" id="PTHR10778:SF18">
    <property type="entry name" value="SUGAR PHOSPHATE TRANSPORTER DOMAIN-CONTAINING PROTEIN"/>
    <property type="match status" value="1"/>
</dbReference>
<dbReference type="InterPro" id="IPR037185">
    <property type="entry name" value="EmrE-like"/>
</dbReference>